<feature type="domain" description="Reverse transcriptase/retrotransposon-derived protein RNase H-like" evidence="2">
    <location>
        <begin position="2"/>
        <end position="98"/>
    </location>
</feature>
<organism evidence="3 4">
    <name type="scientific">Tanacetum coccineum</name>
    <dbReference type="NCBI Taxonomy" id="301880"/>
    <lineage>
        <taxon>Eukaryota</taxon>
        <taxon>Viridiplantae</taxon>
        <taxon>Streptophyta</taxon>
        <taxon>Embryophyta</taxon>
        <taxon>Tracheophyta</taxon>
        <taxon>Spermatophyta</taxon>
        <taxon>Magnoliopsida</taxon>
        <taxon>eudicotyledons</taxon>
        <taxon>Gunneridae</taxon>
        <taxon>Pentapetalae</taxon>
        <taxon>asterids</taxon>
        <taxon>campanulids</taxon>
        <taxon>Asterales</taxon>
        <taxon>Asteraceae</taxon>
        <taxon>Asteroideae</taxon>
        <taxon>Anthemideae</taxon>
        <taxon>Anthemidinae</taxon>
        <taxon>Tanacetum</taxon>
    </lineage>
</organism>
<reference evidence="3" key="2">
    <citation type="submission" date="2022-01" db="EMBL/GenBank/DDBJ databases">
        <authorList>
            <person name="Yamashiro T."/>
            <person name="Shiraishi A."/>
            <person name="Satake H."/>
            <person name="Nakayama K."/>
        </authorList>
    </citation>
    <scope>NUCLEOTIDE SEQUENCE</scope>
</reference>
<dbReference type="PANTHER" id="PTHR33064:SF37">
    <property type="entry name" value="RIBONUCLEASE H"/>
    <property type="match status" value="1"/>
</dbReference>
<feature type="region of interest" description="Disordered" evidence="1">
    <location>
        <begin position="373"/>
        <end position="407"/>
    </location>
</feature>
<keyword evidence="4" id="KW-1185">Reference proteome</keyword>
<sequence length="407" mass="47684">MPRQTEAVKAIKCLAENMPPLKIPVSVEKRILQTDTSDECWGAVLLVQDNNNKRHVCGYKSGTFKASEQHYHSTFKEILAVKRGIEKFQFHLIGHEFQWKFIVKHIKGTENVLADFLSRPKAYKSEENYLKDASQVQKHTPHLLSMVFSVASHKEEGSSSTPTPPIPVFNLPEEIVETIGDLTFEKRAKLCYKTFLTILLKNHGLCIKGLRFHPDYPFLNIFHIHDLWRFPKEALCFFYYLFESFTIGITFNAEKLLSYVVKSQFKDVPPHFKHLLTMLQWYVLHHQWTRWLTTTGKGTYVLVMFRRPGSFLQPKVVNDDGSVMYHASYCFILDWYKVNPSSKSKDHPNVYKWIEANRQWLYDNFDHCEVETSNDDDDARSLWSSDDDEYFDPFKDDPTHLDARWSP</sequence>
<proteinExistence type="predicted"/>
<evidence type="ECO:0000313" key="4">
    <source>
        <dbReference type="Proteomes" id="UP001151760"/>
    </source>
</evidence>
<evidence type="ECO:0000313" key="3">
    <source>
        <dbReference type="EMBL" id="GJT61369.1"/>
    </source>
</evidence>
<evidence type="ECO:0000256" key="1">
    <source>
        <dbReference type="SAM" id="MobiDB-lite"/>
    </source>
</evidence>
<protein>
    <submittedName>
        <fullName evidence="3">Reverse transcriptase domain, viral movement protein</fullName>
    </submittedName>
</protein>
<accession>A0ABQ5FEB1</accession>
<gene>
    <name evidence="3" type="ORF">Tco_1004902</name>
</gene>
<dbReference type="Proteomes" id="UP001151760">
    <property type="component" value="Unassembled WGS sequence"/>
</dbReference>
<dbReference type="Pfam" id="PF17919">
    <property type="entry name" value="RT_RNaseH_2"/>
    <property type="match status" value="1"/>
</dbReference>
<dbReference type="GO" id="GO:0046740">
    <property type="term" value="P:transport of virus in host, cell to cell"/>
    <property type="evidence" value="ECO:0007669"/>
    <property type="project" value="UniProtKB-KW"/>
</dbReference>
<name>A0ABQ5FEB1_9ASTR</name>
<dbReference type="EMBL" id="BQNB010017282">
    <property type="protein sequence ID" value="GJT61369.1"/>
    <property type="molecule type" value="Genomic_DNA"/>
</dbReference>
<dbReference type="InterPro" id="IPR043502">
    <property type="entry name" value="DNA/RNA_pol_sf"/>
</dbReference>
<comment type="caution">
    <text evidence="3">The sequence shown here is derived from an EMBL/GenBank/DDBJ whole genome shotgun (WGS) entry which is preliminary data.</text>
</comment>
<dbReference type="SUPFAM" id="SSF56672">
    <property type="entry name" value="DNA/RNA polymerases"/>
    <property type="match status" value="1"/>
</dbReference>
<evidence type="ECO:0000259" key="2">
    <source>
        <dbReference type="Pfam" id="PF17919"/>
    </source>
</evidence>
<keyword evidence="3" id="KW-0813">Transport</keyword>
<reference evidence="3" key="1">
    <citation type="journal article" date="2022" name="Int. J. Mol. Sci.">
        <title>Draft Genome of Tanacetum Coccineum: Genomic Comparison of Closely Related Tanacetum-Family Plants.</title>
        <authorList>
            <person name="Yamashiro T."/>
            <person name="Shiraishi A."/>
            <person name="Nakayama K."/>
            <person name="Satake H."/>
        </authorList>
    </citation>
    <scope>NUCLEOTIDE SEQUENCE</scope>
</reference>
<feature type="compositionally biased region" description="Basic and acidic residues" evidence="1">
    <location>
        <begin position="392"/>
        <end position="407"/>
    </location>
</feature>
<dbReference type="PANTHER" id="PTHR33064">
    <property type="entry name" value="POL PROTEIN"/>
    <property type="match status" value="1"/>
</dbReference>
<dbReference type="InterPro" id="IPR051320">
    <property type="entry name" value="Viral_Replic_Matur_Polypro"/>
</dbReference>
<keyword evidence="3" id="KW-0916">Viral movement protein</keyword>
<dbReference type="InterPro" id="IPR041577">
    <property type="entry name" value="RT_RNaseH_2"/>
</dbReference>